<evidence type="ECO:0000313" key="2">
    <source>
        <dbReference type="Proteomes" id="UP000807769"/>
    </source>
</evidence>
<comment type="caution">
    <text evidence="1">The sequence shown here is derived from an EMBL/GenBank/DDBJ whole genome shotgun (WGS) entry which is preliminary data.</text>
</comment>
<organism evidence="1 2">
    <name type="scientific">Suillus subaureus</name>
    <dbReference type="NCBI Taxonomy" id="48587"/>
    <lineage>
        <taxon>Eukaryota</taxon>
        <taxon>Fungi</taxon>
        <taxon>Dikarya</taxon>
        <taxon>Basidiomycota</taxon>
        <taxon>Agaricomycotina</taxon>
        <taxon>Agaricomycetes</taxon>
        <taxon>Agaricomycetidae</taxon>
        <taxon>Boletales</taxon>
        <taxon>Suillineae</taxon>
        <taxon>Suillaceae</taxon>
        <taxon>Suillus</taxon>
    </lineage>
</organism>
<dbReference type="EMBL" id="JABBWG010000022">
    <property type="protein sequence ID" value="KAG1813920.1"/>
    <property type="molecule type" value="Genomic_DNA"/>
</dbReference>
<dbReference type="GeneID" id="64630050"/>
<reference evidence="1" key="1">
    <citation type="journal article" date="2020" name="New Phytol.">
        <title>Comparative genomics reveals dynamic genome evolution in host specialist ectomycorrhizal fungi.</title>
        <authorList>
            <person name="Lofgren L.A."/>
            <person name="Nguyen N.H."/>
            <person name="Vilgalys R."/>
            <person name="Ruytinx J."/>
            <person name="Liao H.L."/>
            <person name="Branco S."/>
            <person name="Kuo A."/>
            <person name="LaButti K."/>
            <person name="Lipzen A."/>
            <person name="Andreopoulos W."/>
            <person name="Pangilinan J."/>
            <person name="Riley R."/>
            <person name="Hundley H."/>
            <person name="Na H."/>
            <person name="Barry K."/>
            <person name="Grigoriev I.V."/>
            <person name="Stajich J.E."/>
            <person name="Kennedy P.G."/>
        </authorList>
    </citation>
    <scope>NUCLEOTIDE SEQUENCE</scope>
    <source>
        <strain evidence="1">MN1</strain>
    </source>
</reference>
<protein>
    <submittedName>
        <fullName evidence="1">Uncharacterized protein</fullName>
    </submittedName>
</protein>
<gene>
    <name evidence="1" type="ORF">BJ212DRAFT_1364563</name>
</gene>
<proteinExistence type="predicted"/>
<evidence type="ECO:0000313" key="1">
    <source>
        <dbReference type="EMBL" id="KAG1813920.1"/>
    </source>
</evidence>
<dbReference type="RefSeq" id="XP_041191556.1">
    <property type="nucleotide sequence ID" value="XM_041336033.1"/>
</dbReference>
<accession>A0A9P7JBU3</accession>
<dbReference type="AlphaFoldDB" id="A0A9P7JBU3"/>
<sequence length="64" mass="7772">MDLRFIELHTHPTHVATHRLLFHFFWRQQQQMNLPVMPINNQHILPQACCKISPRNSRIGRRFL</sequence>
<keyword evidence="2" id="KW-1185">Reference proteome</keyword>
<dbReference type="Proteomes" id="UP000807769">
    <property type="component" value="Unassembled WGS sequence"/>
</dbReference>
<name>A0A9P7JBU3_9AGAM</name>